<gene>
    <name evidence="1" type="ORF">M9H77_29169</name>
</gene>
<sequence>MVWLGCLRTENGAIILEMRHRENYSGIKGKYKQRHQKQVQADKIRFPPKLSGVKLQTLNYIITATFGDRNLTVIVDTGSDLTRPTISSLAHPN</sequence>
<dbReference type="EMBL" id="CM044706">
    <property type="protein sequence ID" value="KAI5660376.1"/>
    <property type="molecule type" value="Genomic_DNA"/>
</dbReference>
<evidence type="ECO:0000313" key="1">
    <source>
        <dbReference type="EMBL" id="KAI5660376.1"/>
    </source>
</evidence>
<comment type="caution">
    <text evidence="1">The sequence shown here is derived from an EMBL/GenBank/DDBJ whole genome shotgun (WGS) entry which is preliminary data.</text>
</comment>
<proteinExistence type="predicted"/>
<evidence type="ECO:0000313" key="2">
    <source>
        <dbReference type="Proteomes" id="UP001060085"/>
    </source>
</evidence>
<reference evidence="2" key="1">
    <citation type="journal article" date="2023" name="Nat. Plants">
        <title>Single-cell RNA sequencing provides a high-resolution roadmap for understanding the multicellular compartmentation of specialized metabolism.</title>
        <authorList>
            <person name="Sun S."/>
            <person name="Shen X."/>
            <person name="Li Y."/>
            <person name="Li Y."/>
            <person name="Wang S."/>
            <person name="Li R."/>
            <person name="Zhang H."/>
            <person name="Shen G."/>
            <person name="Guo B."/>
            <person name="Wei J."/>
            <person name="Xu J."/>
            <person name="St-Pierre B."/>
            <person name="Chen S."/>
            <person name="Sun C."/>
        </authorList>
    </citation>
    <scope>NUCLEOTIDE SEQUENCE [LARGE SCALE GENOMIC DNA]</scope>
</reference>
<dbReference type="Proteomes" id="UP001060085">
    <property type="component" value="Linkage Group LG06"/>
</dbReference>
<organism evidence="1 2">
    <name type="scientific">Catharanthus roseus</name>
    <name type="common">Madagascar periwinkle</name>
    <name type="synonym">Vinca rosea</name>
    <dbReference type="NCBI Taxonomy" id="4058"/>
    <lineage>
        <taxon>Eukaryota</taxon>
        <taxon>Viridiplantae</taxon>
        <taxon>Streptophyta</taxon>
        <taxon>Embryophyta</taxon>
        <taxon>Tracheophyta</taxon>
        <taxon>Spermatophyta</taxon>
        <taxon>Magnoliopsida</taxon>
        <taxon>eudicotyledons</taxon>
        <taxon>Gunneridae</taxon>
        <taxon>Pentapetalae</taxon>
        <taxon>asterids</taxon>
        <taxon>lamiids</taxon>
        <taxon>Gentianales</taxon>
        <taxon>Apocynaceae</taxon>
        <taxon>Rauvolfioideae</taxon>
        <taxon>Vinceae</taxon>
        <taxon>Catharanthinae</taxon>
        <taxon>Catharanthus</taxon>
    </lineage>
</organism>
<protein>
    <submittedName>
        <fullName evidence="1">Uncharacterized protein</fullName>
    </submittedName>
</protein>
<name>A0ACC0ALJ9_CATRO</name>
<keyword evidence="2" id="KW-1185">Reference proteome</keyword>
<accession>A0ACC0ALJ9</accession>